<feature type="domain" description="MHC class I-like antigen recognition-like" evidence="2">
    <location>
        <begin position="2"/>
        <end position="78"/>
    </location>
</feature>
<dbReference type="STRING" id="8005.ENSEEEP00000005186"/>
<reference evidence="4" key="2">
    <citation type="journal article" date="2017" name="Sci. Adv.">
        <title>A tail of two voltages: Proteomic comparison of the three electric organs of the electric eel.</title>
        <authorList>
            <person name="Traeger L.L."/>
            <person name="Sabat G."/>
            <person name="Barrett-Wilt G.A."/>
            <person name="Wells G.B."/>
            <person name="Sussman M.R."/>
        </authorList>
    </citation>
    <scope>NUCLEOTIDE SEQUENCE [LARGE SCALE GENOMIC DNA]</scope>
</reference>
<dbReference type="SUPFAM" id="SSF54452">
    <property type="entry name" value="MHC antigen-recognition domain"/>
    <property type="match status" value="1"/>
</dbReference>
<dbReference type="AlphaFoldDB" id="A0A4W4E2G2"/>
<evidence type="ECO:0000313" key="3">
    <source>
        <dbReference type="Ensembl" id="ENSEEEP00000005186.2"/>
    </source>
</evidence>
<sequence>MDGEEFVYYDSNIRKMIPKAEWTKKIDAEEPDYWNRETEKLKSHDEWFRENIATLMKRFNQTDGKEITHNTFTLQFMTPHQIE</sequence>
<reference evidence="3" key="5">
    <citation type="submission" date="2025-09" db="UniProtKB">
        <authorList>
            <consortium name="Ensembl"/>
        </authorList>
    </citation>
    <scope>IDENTIFICATION</scope>
</reference>
<dbReference type="PANTHER" id="PTHR16675:SF237">
    <property type="entry name" value="MHC CLASS I ANTIGEN TRANSCRIPT VARIANT 1-RELATED"/>
    <property type="match status" value="1"/>
</dbReference>
<evidence type="ECO:0000259" key="2">
    <source>
        <dbReference type="Pfam" id="PF00129"/>
    </source>
</evidence>
<protein>
    <recommendedName>
        <fullName evidence="2">MHC class I-like antigen recognition-like domain-containing protein</fullName>
    </recommendedName>
</protein>
<dbReference type="GO" id="GO:0005615">
    <property type="term" value="C:extracellular space"/>
    <property type="evidence" value="ECO:0007669"/>
    <property type="project" value="TreeGrafter"/>
</dbReference>
<evidence type="ECO:0000256" key="1">
    <source>
        <dbReference type="ARBA" id="ARBA00023180"/>
    </source>
</evidence>
<reference evidence="3" key="3">
    <citation type="submission" date="2020-05" db="EMBL/GenBank/DDBJ databases">
        <title>Electrophorus electricus (electric eel) genome, fEleEle1, primary haplotype.</title>
        <authorList>
            <person name="Myers G."/>
            <person name="Meyer A."/>
            <person name="Fedrigo O."/>
            <person name="Formenti G."/>
            <person name="Rhie A."/>
            <person name="Tracey A."/>
            <person name="Sims Y."/>
            <person name="Jarvis E.D."/>
        </authorList>
    </citation>
    <scope>NUCLEOTIDE SEQUENCE [LARGE SCALE GENOMIC DNA]</scope>
</reference>
<dbReference type="PANTHER" id="PTHR16675">
    <property type="entry name" value="MHC CLASS I-RELATED"/>
    <property type="match status" value="1"/>
</dbReference>
<proteinExistence type="predicted"/>
<dbReference type="GO" id="GO:0009897">
    <property type="term" value="C:external side of plasma membrane"/>
    <property type="evidence" value="ECO:0007669"/>
    <property type="project" value="TreeGrafter"/>
</dbReference>
<dbReference type="InterPro" id="IPR011161">
    <property type="entry name" value="MHC_I-like_Ag-recog"/>
</dbReference>
<dbReference type="Gene3D" id="3.30.500.10">
    <property type="entry name" value="MHC class I-like antigen recognition-like"/>
    <property type="match status" value="1"/>
</dbReference>
<reference evidence="4" key="1">
    <citation type="journal article" date="2014" name="Science">
        <title>Nonhuman genetics. Genomic basis for the convergent evolution of electric organs.</title>
        <authorList>
            <person name="Gallant J.R."/>
            <person name="Traeger L.L."/>
            <person name="Volkening J.D."/>
            <person name="Moffett H."/>
            <person name="Chen P.H."/>
            <person name="Novina C.D."/>
            <person name="Phillips G.N.Jr."/>
            <person name="Anand R."/>
            <person name="Wells G.B."/>
            <person name="Pinch M."/>
            <person name="Guth R."/>
            <person name="Unguez G.A."/>
            <person name="Albert J.S."/>
            <person name="Zakon H.H."/>
            <person name="Samanta M.P."/>
            <person name="Sussman M.R."/>
        </authorList>
    </citation>
    <scope>NUCLEOTIDE SEQUENCE [LARGE SCALE GENOMIC DNA]</scope>
</reference>
<keyword evidence="1" id="KW-0325">Glycoprotein</keyword>
<evidence type="ECO:0000313" key="4">
    <source>
        <dbReference type="Proteomes" id="UP000314983"/>
    </source>
</evidence>
<dbReference type="OMA" id="HYWNSET"/>
<dbReference type="Pfam" id="PF00129">
    <property type="entry name" value="MHC_I"/>
    <property type="match status" value="1"/>
</dbReference>
<keyword evidence="4" id="KW-1185">Reference proteome</keyword>
<dbReference type="GeneTree" id="ENSGT01000000216594"/>
<organism evidence="3 4">
    <name type="scientific">Electrophorus electricus</name>
    <name type="common">Electric eel</name>
    <name type="synonym">Gymnotus electricus</name>
    <dbReference type="NCBI Taxonomy" id="8005"/>
    <lineage>
        <taxon>Eukaryota</taxon>
        <taxon>Metazoa</taxon>
        <taxon>Chordata</taxon>
        <taxon>Craniata</taxon>
        <taxon>Vertebrata</taxon>
        <taxon>Euteleostomi</taxon>
        <taxon>Actinopterygii</taxon>
        <taxon>Neopterygii</taxon>
        <taxon>Teleostei</taxon>
        <taxon>Ostariophysi</taxon>
        <taxon>Gymnotiformes</taxon>
        <taxon>Gymnotoidei</taxon>
        <taxon>Gymnotidae</taxon>
        <taxon>Electrophorus</taxon>
    </lineage>
</organism>
<name>A0A4W4E2G2_ELEEL</name>
<dbReference type="InterPro" id="IPR011162">
    <property type="entry name" value="MHC_I/II-like_Ag-recog"/>
</dbReference>
<reference evidence="3" key="4">
    <citation type="submission" date="2025-08" db="UniProtKB">
        <authorList>
            <consortium name="Ensembl"/>
        </authorList>
    </citation>
    <scope>IDENTIFICATION</scope>
</reference>
<dbReference type="InterPro" id="IPR037055">
    <property type="entry name" value="MHC_I-like_Ag-recog_sf"/>
</dbReference>
<dbReference type="GO" id="GO:0006955">
    <property type="term" value="P:immune response"/>
    <property type="evidence" value="ECO:0007669"/>
    <property type="project" value="TreeGrafter"/>
</dbReference>
<dbReference type="Ensembl" id="ENSEEET00000005255.2">
    <property type="protein sequence ID" value="ENSEEEP00000005186.2"/>
    <property type="gene ID" value="ENSEEEG00000002702.2"/>
</dbReference>
<accession>A0A4W4E2G2</accession>
<dbReference type="InterPro" id="IPR050208">
    <property type="entry name" value="MHC_class-I_related"/>
</dbReference>
<dbReference type="Proteomes" id="UP000314983">
    <property type="component" value="Chromosome 5"/>
</dbReference>